<reference evidence="5 6" key="1">
    <citation type="submission" date="2015-07" db="EMBL/GenBank/DDBJ databases">
        <authorList>
            <person name="Noorani M."/>
        </authorList>
    </citation>
    <scope>NUCLEOTIDE SEQUENCE [LARGE SCALE GENOMIC DNA]</scope>
    <source>
        <strain evidence="5">BBA 69670</strain>
    </source>
</reference>
<dbReference type="InterPro" id="IPR013126">
    <property type="entry name" value="Hsp_70_fam"/>
</dbReference>
<dbReference type="Pfam" id="PF00012">
    <property type="entry name" value="HSP70"/>
    <property type="match status" value="1"/>
</dbReference>
<dbReference type="PANTHER" id="PTHR45639">
    <property type="entry name" value="HSC70CB, ISOFORM G-RELATED"/>
    <property type="match status" value="1"/>
</dbReference>
<evidence type="ECO:0000256" key="4">
    <source>
        <dbReference type="SAM" id="MobiDB-lite"/>
    </source>
</evidence>
<dbReference type="Gene3D" id="3.90.640.10">
    <property type="entry name" value="Actin, Chain A, domain 4"/>
    <property type="match status" value="1"/>
</dbReference>
<keyword evidence="3" id="KW-0143">Chaperone</keyword>
<dbReference type="SUPFAM" id="SSF53067">
    <property type="entry name" value="Actin-like ATPase domain"/>
    <property type="match status" value="1"/>
</dbReference>
<name>A0A0K6FZ75_9AGAM</name>
<dbReference type="GO" id="GO:0140662">
    <property type="term" value="F:ATP-dependent protein folding chaperone"/>
    <property type="evidence" value="ECO:0007669"/>
    <property type="project" value="InterPro"/>
</dbReference>
<evidence type="ECO:0000256" key="2">
    <source>
        <dbReference type="ARBA" id="ARBA00022840"/>
    </source>
</evidence>
<dbReference type="GO" id="GO:0005524">
    <property type="term" value="F:ATP binding"/>
    <property type="evidence" value="ECO:0007669"/>
    <property type="project" value="UniProtKB-KW"/>
</dbReference>
<evidence type="ECO:0000313" key="5">
    <source>
        <dbReference type="EMBL" id="CUA71575.1"/>
    </source>
</evidence>
<organism evidence="5 6">
    <name type="scientific">Rhizoctonia solani</name>
    <dbReference type="NCBI Taxonomy" id="456999"/>
    <lineage>
        <taxon>Eukaryota</taxon>
        <taxon>Fungi</taxon>
        <taxon>Dikarya</taxon>
        <taxon>Basidiomycota</taxon>
        <taxon>Agaricomycotina</taxon>
        <taxon>Agaricomycetes</taxon>
        <taxon>Cantharellales</taxon>
        <taxon>Ceratobasidiaceae</taxon>
        <taxon>Rhizoctonia</taxon>
    </lineage>
</organism>
<proteinExistence type="predicted"/>
<evidence type="ECO:0000256" key="1">
    <source>
        <dbReference type="ARBA" id="ARBA00022741"/>
    </source>
</evidence>
<dbReference type="AlphaFoldDB" id="A0A0K6FZ75"/>
<dbReference type="GO" id="GO:0034663">
    <property type="term" value="C:endoplasmic reticulum chaperone complex"/>
    <property type="evidence" value="ECO:0007669"/>
    <property type="project" value="TreeGrafter"/>
</dbReference>
<keyword evidence="2" id="KW-0067">ATP-binding</keyword>
<dbReference type="EMBL" id="CYGV01001246">
    <property type="protein sequence ID" value="CUA71575.1"/>
    <property type="molecule type" value="Genomic_DNA"/>
</dbReference>
<dbReference type="InterPro" id="IPR043129">
    <property type="entry name" value="ATPase_NBD"/>
</dbReference>
<gene>
    <name evidence="5" type="ORF">RSOLAG22IIIB_09657</name>
</gene>
<feature type="compositionally biased region" description="Basic and acidic residues" evidence="4">
    <location>
        <begin position="310"/>
        <end position="321"/>
    </location>
</feature>
<protein>
    <submittedName>
        <fullName evidence="5">Hypoxia up-regulated protein 1</fullName>
    </submittedName>
</protein>
<keyword evidence="6" id="KW-1185">Reference proteome</keyword>
<dbReference type="PANTHER" id="PTHR45639:SF3">
    <property type="entry name" value="HYPOXIA UP-REGULATED PROTEIN 1"/>
    <property type="match status" value="1"/>
</dbReference>
<keyword evidence="1" id="KW-0547">Nucleotide-binding</keyword>
<accession>A0A0K6FZ75</accession>
<evidence type="ECO:0000256" key="3">
    <source>
        <dbReference type="ARBA" id="ARBA00023186"/>
    </source>
</evidence>
<sequence>MVIDAIEVAGMKLVTLVNDGTAVALPPAPPSPPFTQPPFDTLASGTKLTRQIQSVLDAKVATNVRCDLIGRPYAKLAREAERVKTISSADAYFSAGVEGLVDDRDFKTKLERKSFDEATEGLFWRFQQDAMDGTVVLADVESAMLHGGNTRVPFVQAVVKNAVGSAKLATNVNADEACVLDTAFYGAPLCRQLRTRSITVQDGNRRTIKTIPLPIRPPTGIRKTSTLKHKQHFDVVIGFKDQPSANFPTLQYTTVGAKTAYHNLTERGATDGAVKLTVLYSESEIESLFGGEFFRTLDTDSSTVSASEGTKVEGELKKPVEKLQSSEITPSLEPVITKPMFLEEKKADCKRRQGRQ</sequence>
<evidence type="ECO:0000313" key="6">
    <source>
        <dbReference type="Proteomes" id="UP000044841"/>
    </source>
</evidence>
<feature type="region of interest" description="Disordered" evidence="4">
    <location>
        <begin position="304"/>
        <end position="329"/>
    </location>
</feature>
<dbReference type="GO" id="GO:0030968">
    <property type="term" value="P:endoplasmic reticulum unfolded protein response"/>
    <property type="evidence" value="ECO:0007669"/>
    <property type="project" value="TreeGrafter"/>
</dbReference>
<dbReference type="Proteomes" id="UP000044841">
    <property type="component" value="Unassembled WGS sequence"/>
</dbReference>
<dbReference type="Gene3D" id="3.30.420.40">
    <property type="match status" value="2"/>
</dbReference>